<dbReference type="EMBL" id="JACGWN010000010">
    <property type="protein sequence ID" value="KAL0428075.1"/>
    <property type="molecule type" value="Genomic_DNA"/>
</dbReference>
<accession>A0AAW2VGG7</accession>
<reference evidence="1" key="2">
    <citation type="journal article" date="2024" name="Plant">
        <title>Genomic evolution and insights into agronomic trait innovations of Sesamum species.</title>
        <authorList>
            <person name="Miao H."/>
            <person name="Wang L."/>
            <person name="Qu L."/>
            <person name="Liu H."/>
            <person name="Sun Y."/>
            <person name="Le M."/>
            <person name="Wang Q."/>
            <person name="Wei S."/>
            <person name="Zheng Y."/>
            <person name="Lin W."/>
            <person name="Duan Y."/>
            <person name="Cao H."/>
            <person name="Xiong S."/>
            <person name="Wang X."/>
            <person name="Wei L."/>
            <person name="Li C."/>
            <person name="Ma Q."/>
            <person name="Ju M."/>
            <person name="Zhao R."/>
            <person name="Li G."/>
            <person name="Mu C."/>
            <person name="Tian Q."/>
            <person name="Mei H."/>
            <person name="Zhang T."/>
            <person name="Gao T."/>
            <person name="Zhang H."/>
        </authorList>
    </citation>
    <scope>NUCLEOTIDE SEQUENCE</scope>
    <source>
        <strain evidence="1">KEN1</strain>
    </source>
</reference>
<organism evidence="1">
    <name type="scientific">Sesamum latifolium</name>
    <dbReference type="NCBI Taxonomy" id="2727402"/>
    <lineage>
        <taxon>Eukaryota</taxon>
        <taxon>Viridiplantae</taxon>
        <taxon>Streptophyta</taxon>
        <taxon>Embryophyta</taxon>
        <taxon>Tracheophyta</taxon>
        <taxon>Spermatophyta</taxon>
        <taxon>Magnoliopsida</taxon>
        <taxon>eudicotyledons</taxon>
        <taxon>Gunneridae</taxon>
        <taxon>Pentapetalae</taxon>
        <taxon>asterids</taxon>
        <taxon>lamiids</taxon>
        <taxon>Lamiales</taxon>
        <taxon>Pedaliaceae</taxon>
        <taxon>Sesamum</taxon>
    </lineage>
</organism>
<evidence type="ECO:0000313" key="1">
    <source>
        <dbReference type="EMBL" id="KAL0428075.1"/>
    </source>
</evidence>
<proteinExistence type="predicted"/>
<sequence length="68" mass="7513">MRTPKEACIKSDRKCIASLPLGTKLVGIGEDNNLLAAWEQEVAYPFDSCNLSRPVSPVSNTKRSEFTK</sequence>
<gene>
    <name evidence="1" type="ORF">Slati_2982300</name>
</gene>
<protein>
    <submittedName>
        <fullName evidence="1">Uncharacterized protein</fullName>
    </submittedName>
</protein>
<dbReference type="AlphaFoldDB" id="A0AAW2VGG7"/>
<reference evidence="1" key="1">
    <citation type="submission" date="2020-06" db="EMBL/GenBank/DDBJ databases">
        <authorList>
            <person name="Li T."/>
            <person name="Hu X."/>
            <person name="Zhang T."/>
            <person name="Song X."/>
            <person name="Zhang H."/>
            <person name="Dai N."/>
            <person name="Sheng W."/>
            <person name="Hou X."/>
            <person name="Wei L."/>
        </authorList>
    </citation>
    <scope>NUCLEOTIDE SEQUENCE</scope>
    <source>
        <strain evidence="1">KEN1</strain>
        <tissue evidence="1">Leaf</tissue>
    </source>
</reference>
<name>A0AAW2VGG7_9LAMI</name>
<comment type="caution">
    <text evidence="1">The sequence shown here is derived from an EMBL/GenBank/DDBJ whole genome shotgun (WGS) entry which is preliminary data.</text>
</comment>